<name>A0A4S8LLA5_DENBC</name>
<proteinExistence type="predicted"/>
<evidence type="ECO:0000313" key="2">
    <source>
        <dbReference type="Proteomes" id="UP000297245"/>
    </source>
</evidence>
<organism evidence="1 2">
    <name type="scientific">Dendrothele bispora (strain CBS 962.96)</name>
    <dbReference type="NCBI Taxonomy" id="1314807"/>
    <lineage>
        <taxon>Eukaryota</taxon>
        <taxon>Fungi</taxon>
        <taxon>Dikarya</taxon>
        <taxon>Basidiomycota</taxon>
        <taxon>Agaricomycotina</taxon>
        <taxon>Agaricomycetes</taxon>
        <taxon>Agaricomycetidae</taxon>
        <taxon>Agaricales</taxon>
        <taxon>Agaricales incertae sedis</taxon>
        <taxon>Dendrothele</taxon>
    </lineage>
</organism>
<evidence type="ECO:0000313" key="1">
    <source>
        <dbReference type="EMBL" id="THU89967.1"/>
    </source>
</evidence>
<gene>
    <name evidence="1" type="ORF">K435DRAFT_781391</name>
</gene>
<protein>
    <submittedName>
        <fullName evidence="1">Uncharacterized protein</fullName>
    </submittedName>
</protein>
<dbReference type="EMBL" id="ML179351">
    <property type="protein sequence ID" value="THU89967.1"/>
    <property type="molecule type" value="Genomic_DNA"/>
</dbReference>
<reference evidence="1 2" key="1">
    <citation type="journal article" date="2019" name="Nat. Ecol. Evol.">
        <title>Megaphylogeny resolves global patterns of mushroom evolution.</title>
        <authorList>
            <person name="Varga T."/>
            <person name="Krizsan K."/>
            <person name="Foldi C."/>
            <person name="Dima B."/>
            <person name="Sanchez-Garcia M."/>
            <person name="Sanchez-Ramirez S."/>
            <person name="Szollosi G.J."/>
            <person name="Szarkandi J.G."/>
            <person name="Papp V."/>
            <person name="Albert L."/>
            <person name="Andreopoulos W."/>
            <person name="Angelini C."/>
            <person name="Antonin V."/>
            <person name="Barry K.W."/>
            <person name="Bougher N.L."/>
            <person name="Buchanan P."/>
            <person name="Buyck B."/>
            <person name="Bense V."/>
            <person name="Catcheside P."/>
            <person name="Chovatia M."/>
            <person name="Cooper J."/>
            <person name="Damon W."/>
            <person name="Desjardin D."/>
            <person name="Finy P."/>
            <person name="Geml J."/>
            <person name="Haridas S."/>
            <person name="Hughes K."/>
            <person name="Justo A."/>
            <person name="Karasinski D."/>
            <person name="Kautmanova I."/>
            <person name="Kiss B."/>
            <person name="Kocsube S."/>
            <person name="Kotiranta H."/>
            <person name="LaButti K.M."/>
            <person name="Lechner B.E."/>
            <person name="Liimatainen K."/>
            <person name="Lipzen A."/>
            <person name="Lukacs Z."/>
            <person name="Mihaltcheva S."/>
            <person name="Morgado L.N."/>
            <person name="Niskanen T."/>
            <person name="Noordeloos M.E."/>
            <person name="Ohm R.A."/>
            <person name="Ortiz-Santana B."/>
            <person name="Ovrebo C."/>
            <person name="Racz N."/>
            <person name="Riley R."/>
            <person name="Savchenko A."/>
            <person name="Shiryaev A."/>
            <person name="Soop K."/>
            <person name="Spirin V."/>
            <person name="Szebenyi C."/>
            <person name="Tomsovsky M."/>
            <person name="Tulloss R.E."/>
            <person name="Uehling J."/>
            <person name="Grigoriev I.V."/>
            <person name="Vagvolgyi C."/>
            <person name="Papp T."/>
            <person name="Martin F.M."/>
            <person name="Miettinen O."/>
            <person name="Hibbett D.S."/>
            <person name="Nagy L.G."/>
        </authorList>
    </citation>
    <scope>NUCLEOTIDE SEQUENCE [LARGE SCALE GENOMIC DNA]</scope>
    <source>
        <strain evidence="1 2">CBS 962.96</strain>
    </source>
</reference>
<dbReference type="Proteomes" id="UP000297245">
    <property type="component" value="Unassembled WGS sequence"/>
</dbReference>
<keyword evidence="2" id="KW-1185">Reference proteome</keyword>
<accession>A0A4S8LLA5</accession>
<dbReference type="AlphaFoldDB" id="A0A4S8LLA5"/>
<sequence>MTRPTLYNWASASVDEKIQVFFAKNIAKLVEIIMKGESEPGVLSVILYDSLDFFYSSWGWISSRQSARILWDALSQYQEPGNIQIPAEYEELFKDQGARKREELLEHCWKLFVKSGGRKLR</sequence>